<protein>
    <recommendedName>
        <fullName evidence="4">Cell shape determination protein CcmA</fullName>
    </recommendedName>
</protein>
<dbReference type="EMBL" id="AVCI01000010">
    <property type="protein sequence ID" value="KFN42412.1"/>
    <property type="molecule type" value="Genomic_DNA"/>
</dbReference>
<evidence type="ECO:0008006" key="4">
    <source>
        <dbReference type="Google" id="ProtNLM"/>
    </source>
</evidence>
<comment type="caution">
    <text evidence="2">The sequence shown here is derived from an EMBL/GenBank/DDBJ whole genome shotgun (WGS) entry which is preliminary data.</text>
</comment>
<dbReference type="Proteomes" id="UP000029385">
    <property type="component" value="Unassembled WGS sequence"/>
</dbReference>
<name>A0A091ATC0_9GAMM</name>
<dbReference type="STRING" id="1121015.GCA_000420545_02796"/>
<reference evidence="2 3" key="1">
    <citation type="submission" date="2013-09" db="EMBL/GenBank/DDBJ databases">
        <title>Genome sequencing of Arenimonas oryziterrae.</title>
        <authorList>
            <person name="Chen F."/>
            <person name="Wang G."/>
        </authorList>
    </citation>
    <scope>NUCLEOTIDE SEQUENCE [LARGE SCALE GENOMIC DNA]</scope>
    <source>
        <strain evidence="2 3">YC6267</strain>
    </source>
</reference>
<dbReference type="PANTHER" id="PTHR35024">
    <property type="entry name" value="HYPOTHETICAL CYTOSOLIC PROTEIN"/>
    <property type="match status" value="1"/>
</dbReference>
<dbReference type="eggNOG" id="COG1664">
    <property type="taxonomic scope" value="Bacteria"/>
</dbReference>
<dbReference type="Pfam" id="PF04519">
    <property type="entry name" value="Bactofilin"/>
    <property type="match status" value="1"/>
</dbReference>
<dbReference type="PANTHER" id="PTHR35024:SF4">
    <property type="entry name" value="POLYMER-FORMING CYTOSKELETAL PROTEIN"/>
    <property type="match status" value="1"/>
</dbReference>
<evidence type="ECO:0000313" key="3">
    <source>
        <dbReference type="Proteomes" id="UP000029385"/>
    </source>
</evidence>
<evidence type="ECO:0000256" key="1">
    <source>
        <dbReference type="ARBA" id="ARBA00044755"/>
    </source>
</evidence>
<keyword evidence="3" id="KW-1185">Reference proteome</keyword>
<dbReference type="AlphaFoldDB" id="A0A091ATC0"/>
<proteinExistence type="inferred from homology"/>
<dbReference type="PATRIC" id="fig|1121015.4.peg.2216"/>
<comment type="similarity">
    <text evidence="1">Belongs to the bactofilin family.</text>
</comment>
<sequence length="138" mass="14368">MFGDKGKSARNGTNTVETLIGPRVTIRGDITFSGGLYVEGKIIGKVIAEDGSAAVLTVAEQGQIEGEVRTPIAVIAGQLHGEVYASERIELAANARVHGNIHYKIVEMAAGAMITGRLIHADAPVAQLLGPIEPEVAA</sequence>
<dbReference type="RefSeq" id="WP_022970387.1">
    <property type="nucleotide sequence ID" value="NZ_ATVD01000007.1"/>
</dbReference>
<dbReference type="OrthoDB" id="5294247at2"/>
<evidence type="ECO:0000313" key="2">
    <source>
        <dbReference type="EMBL" id="KFN42412.1"/>
    </source>
</evidence>
<organism evidence="2 3">
    <name type="scientific">Arenimonas oryziterrae DSM 21050 = YC6267</name>
    <dbReference type="NCBI Taxonomy" id="1121015"/>
    <lineage>
        <taxon>Bacteria</taxon>
        <taxon>Pseudomonadati</taxon>
        <taxon>Pseudomonadota</taxon>
        <taxon>Gammaproteobacteria</taxon>
        <taxon>Lysobacterales</taxon>
        <taxon>Lysobacteraceae</taxon>
        <taxon>Arenimonas</taxon>
    </lineage>
</organism>
<dbReference type="InterPro" id="IPR007607">
    <property type="entry name" value="BacA/B"/>
</dbReference>
<gene>
    <name evidence="2" type="ORF">N789_13730</name>
</gene>
<accession>A0A091ATC0</accession>